<sequence length="150" mass="16468">MDQAAETFSAFLDIYPAMQQFYMNGEQNPALFDSTNTIESSERSLPLDKSFSQSANASNPSFEKDNKNVLTAQLDRSVWSGTTDEIVTTSSGYGFTDHEIGPGLSTPHSQTFSSSPNTIPFATPYQDIPHTAAVDNDPSGTRDQAHIFRY</sequence>
<evidence type="ECO:0000256" key="1">
    <source>
        <dbReference type="SAM" id="MobiDB-lite"/>
    </source>
</evidence>
<dbReference type="Proteomes" id="UP000799118">
    <property type="component" value="Unassembled WGS sequence"/>
</dbReference>
<reference evidence="2" key="1">
    <citation type="journal article" date="2019" name="Environ. Microbiol.">
        <title>Fungal ecological strategies reflected in gene transcription - a case study of two litter decomposers.</title>
        <authorList>
            <person name="Barbi F."/>
            <person name="Kohler A."/>
            <person name="Barry K."/>
            <person name="Baskaran P."/>
            <person name="Daum C."/>
            <person name="Fauchery L."/>
            <person name="Ihrmark K."/>
            <person name="Kuo A."/>
            <person name="LaButti K."/>
            <person name="Lipzen A."/>
            <person name="Morin E."/>
            <person name="Grigoriev I.V."/>
            <person name="Henrissat B."/>
            <person name="Lindahl B."/>
            <person name="Martin F."/>
        </authorList>
    </citation>
    <scope>NUCLEOTIDE SEQUENCE</scope>
    <source>
        <strain evidence="2">JB14</strain>
    </source>
</reference>
<dbReference type="AlphaFoldDB" id="A0A6A4GGE1"/>
<name>A0A6A4GGE1_9AGAR</name>
<accession>A0A6A4GGE1</accession>
<feature type="compositionally biased region" description="Polar residues" evidence="1">
    <location>
        <begin position="50"/>
        <end position="61"/>
    </location>
</feature>
<proteinExistence type="predicted"/>
<protein>
    <submittedName>
        <fullName evidence="2">Uncharacterized protein</fullName>
    </submittedName>
</protein>
<keyword evidence="3" id="KW-1185">Reference proteome</keyword>
<feature type="region of interest" description="Disordered" evidence="1">
    <location>
        <begin position="43"/>
        <end position="67"/>
    </location>
</feature>
<gene>
    <name evidence="2" type="ORF">BT96DRAFT_1026838</name>
</gene>
<evidence type="ECO:0000313" key="2">
    <source>
        <dbReference type="EMBL" id="KAE9384626.1"/>
    </source>
</evidence>
<dbReference type="EMBL" id="ML770108">
    <property type="protein sequence ID" value="KAE9384626.1"/>
    <property type="molecule type" value="Genomic_DNA"/>
</dbReference>
<evidence type="ECO:0000313" key="3">
    <source>
        <dbReference type="Proteomes" id="UP000799118"/>
    </source>
</evidence>
<organism evidence="2 3">
    <name type="scientific">Gymnopus androsaceus JB14</name>
    <dbReference type="NCBI Taxonomy" id="1447944"/>
    <lineage>
        <taxon>Eukaryota</taxon>
        <taxon>Fungi</taxon>
        <taxon>Dikarya</taxon>
        <taxon>Basidiomycota</taxon>
        <taxon>Agaricomycotina</taxon>
        <taxon>Agaricomycetes</taxon>
        <taxon>Agaricomycetidae</taxon>
        <taxon>Agaricales</taxon>
        <taxon>Marasmiineae</taxon>
        <taxon>Omphalotaceae</taxon>
        <taxon>Gymnopus</taxon>
    </lineage>
</organism>